<dbReference type="InterPro" id="IPR036388">
    <property type="entry name" value="WH-like_DNA-bd_sf"/>
</dbReference>
<evidence type="ECO:0000259" key="5">
    <source>
        <dbReference type="PROSITE" id="PS50931"/>
    </source>
</evidence>
<dbReference type="SUPFAM" id="SSF53850">
    <property type="entry name" value="Periplasmic binding protein-like II"/>
    <property type="match status" value="1"/>
</dbReference>
<dbReference type="Gene3D" id="1.10.10.10">
    <property type="entry name" value="Winged helix-like DNA-binding domain superfamily/Winged helix DNA-binding domain"/>
    <property type="match status" value="1"/>
</dbReference>
<dbReference type="SUPFAM" id="SSF46785">
    <property type="entry name" value="Winged helix' DNA-binding domain"/>
    <property type="match status" value="1"/>
</dbReference>
<dbReference type="PANTHER" id="PTHR30537:SF5">
    <property type="entry name" value="HTH-TYPE TRANSCRIPTIONAL ACTIVATOR TTDR-RELATED"/>
    <property type="match status" value="1"/>
</dbReference>
<accession>A0AA48HRZ2</accession>
<dbReference type="RefSeq" id="WP_338290585.1">
    <property type="nucleotide sequence ID" value="NZ_AP027272.1"/>
</dbReference>
<organism evidence="6 7">
    <name type="scientific">Planctobacterium marinum</name>
    <dbReference type="NCBI Taxonomy" id="1631968"/>
    <lineage>
        <taxon>Bacteria</taxon>
        <taxon>Pseudomonadati</taxon>
        <taxon>Pseudomonadota</taxon>
        <taxon>Gammaproteobacteria</taxon>
        <taxon>Alteromonadales</taxon>
        <taxon>Alteromonadaceae</taxon>
        <taxon>Planctobacterium</taxon>
    </lineage>
</organism>
<evidence type="ECO:0000256" key="2">
    <source>
        <dbReference type="ARBA" id="ARBA00023015"/>
    </source>
</evidence>
<dbReference type="GO" id="GO:0003677">
    <property type="term" value="F:DNA binding"/>
    <property type="evidence" value="ECO:0007669"/>
    <property type="project" value="UniProtKB-KW"/>
</dbReference>
<keyword evidence="2" id="KW-0805">Transcription regulation</keyword>
<dbReference type="AlphaFoldDB" id="A0AA48HRZ2"/>
<dbReference type="InterPro" id="IPR036390">
    <property type="entry name" value="WH_DNA-bd_sf"/>
</dbReference>
<dbReference type="InterPro" id="IPR058163">
    <property type="entry name" value="LysR-type_TF_proteobact-type"/>
</dbReference>
<comment type="similarity">
    <text evidence="1">Belongs to the LysR transcriptional regulatory family.</text>
</comment>
<dbReference type="InterPro" id="IPR005119">
    <property type="entry name" value="LysR_subst-bd"/>
</dbReference>
<evidence type="ECO:0000256" key="3">
    <source>
        <dbReference type="ARBA" id="ARBA00023125"/>
    </source>
</evidence>
<dbReference type="KEGG" id="pmaw:MACH26_02740"/>
<sequence>MLDESEQLLCFAAVVKTGAITRGAELLNCSKAHVSRKVAALEKRLRTRLLHRTTRHIELTDAGQTLALETARLLESVQNLRSLSRNLNKEISGRFVITAPVSFSTFVLAPELSALQQAFPAVQFELQTTNTVLDLVESQVDLAIRTGDVVNPNMVARQIGKMREIFLASEQFYPVPEEITFDAIQRQKLLVSPAYLREGKLKFCCGAQTSEMDARDATLIRDNPITVEMLFQQDYVAWLPDYCRYVNRHQGRLVQLLPEFCGIEWPVYLVFPFQVPLPPKLQQITEFLQQRLSQRLLQ</sequence>
<evidence type="ECO:0000313" key="6">
    <source>
        <dbReference type="EMBL" id="BDX04753.1"/>
    </source>
</evidence>
<dbReference type="Pfam" id="PF03466">
    <property type="entry name" value="LysR_substrate"/>
    <property type="match status" value="1"/>
</dbReference>
<evidence type="ECO:0000256" key="4">
    <source>
        <dbReference type="ARBA" id="ARBA00023163"/>
    </source>
</evidence>
<keyword evidence="4" id="KW-0804">Transcription</keyword>
<dbReference type="PANTHER" id="PTHR30537">
    <property type="entry name" value="HTH-TYPE TRANSCRIPTIONAL REGULATOR"/>
    <property type="match status" value="1"/>
</dbReference>
<proteinExistence type="inferred from homology"/>
<reference evidence="6" key="1">
    <citation type="submission" date="2023-01" db="EMBL/GenBank/DDBJ databases">
        <title>Complete genome sequence of Planctobacterium marinum strain Dej080120_11.</title>
        <authorList>
            <person name="Ueki S."/>
            <person name="Maruyama F."/>
        </authorList>
    </citation>
    <scope>NUCLEOTIDE SEQUENCE</scope>
    <source>
        <strain evidence="6">Dej080120_11</strain>
    </source>
</reference>
<dbReference type="GO" id="GO:0003700">
    <property type="term" value="F:DNA-binding transcription factor activity"/>
    <property type="evidence" value="ECO:0007669"/>
    <property type="project" value="InterPro"/>
</dbReference>
<keyword evidence="7" id="KW-1185">Reference proteome</keyword>
<feature type="domain" description="HTH lysR-type" evidence="5">
    <location>
        <begin position="3"/>
        <end position="60"/>
    </location>
</feature>
<dbReference type="EMBL" id="AP027272">
    <property type="protein sequence ID" value="BDX04753.1"/>
    <property type="molecule type" value="Genomic_DNA"/>
</dbReference>
<dbReference type="Pfam" id="PF00126">
    <property type="entry name" value="HTH_1"/>
    <property type="match status" value="1"/>
</dbReference>
<gene>
    <name evidence="6" type="ORF">MACH26_02740</name>
</gene>
<dbReference type="InterPro" id="IPR000847">
    <property type="entry name" value="LysR_HTH_N"/>
</dbReference>
<name>A0AA48HRZ2_9ALTE</name>
<dbReference type="FunFam" id="1.10.10.10:FF:000001">
    <property type="entry name" value="LysR family transcriptional regulator"/>
    <property type="match status" value="1"/>
</dbReference>
<dbReference type="Proteomes" id="UP001333710">
    <property type="component" value="Chromosome"/>
</dbReference>
<dbReference type="Gene3D" id="3.40.190.290">
    <property type="match status" value="1"/>
</dbReference>
<evidence type="ECO:0000313" key="7">
    <source>
        <dbReference type="Proteomes" id="UP001333710"/>
    </source>
</evidence>
<protein>
    <submittedName>
        <fullName evidence="6">LysR family transcriptional regulator</fullName>
    </submittedName>
</protein>
<keyword evidence="3" id="KW-0238">DNA-binding</keyword>
<evidence type="ECO:0000256" key="1">
    <source>
        <dbReference type="ARBA" id="ARBA00009437"/>
    </source>
</evidence>
<dbReference type="PROSITE" id="PS50931">
    <property type="entry name" value="HTH_LYSR"/>
    <property type="match status" value="1"/>
</dbReference>